<feature type="domain" description="YdhG-like" evidence="1">
    <location>
        <begin position="24"/>
        <end position="130"/>
    </location>
</feature>
<dbReference type="SUPFAM" id="SSF159888">
    <property type="entry name" value="YdhG-like"/>
    <property type="match status" value="1"/>
</dbReference>
<proteinExistence type="predicted"/>
<dbReference type="InterPro" id="IPR014922">
    <property type="entry name" value="YdhG-like"/>
</dbReference>
<dbReference type="RefSeq" id="WP_282910419.1">
    <property type="nucleotide sequence ID" value="NZ_JAGRPV010000001.1"/>
</dbReference>
<organism evidence="2 3">
    <name type="scientific">Cohnella hashimotonis</name>
    <dbReference type="NCBI Taxonomy" id="2826895"/>
    <lineage>
        <taxon>Bacteria</taxon>
        <taxon>Bacillati</taxon>
        <taxon>Bacillota</taxon>
        <taxon>Bacilli</taxon>
        <taxon>Bacillales</taxon>
        <taxon>Paenibacillaceae</taxon>
        <taxon>Cohnella</taxon>
    </lineage>
</organism>
<dbReference type="Gene3D" id="3.90.1150.200">
    <property type="match status" value="1"/>
</dbReference>
<evidence type="ECO:0000313" key="3">
    <source>
        <dbReference type="Proteomes" id="UP001161691"/>
    </source>
</evidence>
<comment type="caution">
    <text evidence="2">The sequence shown here is derived from an EMBL/GenBank/DDBJ whole genome shotgun (WGS) entry which is preliminary data.</text>
</comment>
<evidence type="ECO:0000313" key="2">
    <source>
        <dbReference type="EMBL" id="MDI4647668.1"/>
    </source>
</evidence>
<reference evidence="2" key="1">
    <citation type="submission" date="2023-04" db="EMBL/GenBank/DDBJ databases">
        <title>Comparative genomic analysis of Cohnella hashimotonis sp. nov., isolated from the International Space Station.</title>
        <authorList>
            <person name="Venkateswaran K."/>
            <person name="Simpson A."/>
        </authorList>
    </citation>
    <scope>NUCLEOTIDE SEQUENCE</scope>
    <source>
        <strain evidence="2">F6_2S_P_1</strain>
    </source>
</reference>
<protein>
    <submittedName>
        <fullName evidence="2">DUF1801 domain-containing protein</fullName>
    </submittedName>
</protein>
<keyword evidence="3" id="KW-1185">Reference proteome</keyword>
<gene>
    <name evidence="2" type="ORF">KB449_22140</name>
</gene>
<accession>A0ABT6TLD9</accession>
<name>A0ABT6TLD9_9BACL</name>
<dbReference type="Proteomes" id="UP001161691">
    <property type="component" value="Unassembled WGS sequence"/>
</dbReference>
<dbReference type="EMBL" id="JAGRPV010000001">
    <property type="protein sequence ID" value="MDI4647668.1"/>
    <property type="molecule type" value="Genomic_DNA"/>
</dbReference>
<sequence>MQKERETAAIAVADFMDKLEHPMKREIEALRALVRDADVRLAEGIKWNAPSYSVDGEDRVTLNLQGKGIIRLVFHAGAKKKNLNIRAAWGEDASGLLEWAADDRAIVKLAGMDDVREKGDKLASVIRRWLEATS</sequence>
<evidence type="ECO:0000259" key="1">
    <source>
        <dbReference type="Pfam" id="PF08818"/>
    </source>
</evidence>
<dbReference type="Pfam" id="PF08818">
    <property type="entry name" value="DUF1801"/>
    <property type="match status" value="1"/>
</dbReference>